<name>A0A2W1BLN0_HELAM</name>
<keyword evidence="2" id="KW-1185">Reference proteome</keyword>
<accession>A0A2W1BLN0</accession>
<organism evidence="1 2">
    <name type="scientific">Helicoverpa armigera</name>
    <name type="common">Cotton bollworm</name>
    <name type="synonym">Heliothis armigera</name>
    <dbReference type="NCBI Taxonomy" id="29058"/>
    <lineage>
        <taxon>Eukaryota</taxon>
        <taxon>Metazoa</taxon>
        <taxon>Ecdysozoa</taxon>
        <taxon>Arthropoda</taxon>
        <taxon>Hexapoda</taxon>
        <taxon>Insecta</taxon>
        <taxon>Pterygota</taxon>
        <taxon>Neoptera</taxon>
        <taxon>Endopterygota</taxon>
        <taxon>Lepidoptera</taxon>
        <taxon>Glossata</taxon>
        <taxon>Ditrysia</taxon>
        <taxon>Noctuoidea</taxon>
        <taxon>Noctuidae</taxon>
        <taxon>Heliothinae</taxon>
        <taxon>Helicoverpa</taxon>
    </lineage>
</organism>
<reference evidence="1 2" key="1">
    <citation type="journal article" date="2017" name="BMC Biol.">
        <title>Genomic innovations, transcriptional plasticity and gene loss underlying the evolution and divergence of two highly polyphagous and invasive Helicoverpa pest species.</title>
        <authorList>
            <person name="Pearce S.L."/>
            <person name="Clarke D.F."/>
            <person name="East P.D."/>
            <person name="Elfekih S."/>
            <person name="Gordon K.H."/>
            <person name="Jermiin L.S."/>
            <person name="McGaughran A."/>
            <person name="Oakeshott J.G."/>
            <person name="Papanikolaou A."/>
            <person name="Perera O.P."/>
            <person name="Rane R.V."/>
            <person name="Richards S."/>
            <person name="Tay W.T."/>
            <person name="Walsh T.K."/>
            <person name="Anderson A."/>
            <person name="Anderson C.J."/>
            <person name="Asgari S."/>
            <person name="Board P.G."/>
            <person name="Bretschneider A."/>
            <person name="Campbell P.M."/>
            <person name="Chertemps T."/>
            <person name="Christeller J.T."/>
            <person name="Coppin C.W."/>
            <person name="Downes S.J."/>
            <person name="Duan G."/>
            <person name="Farnsworth C.A."/>
            <person name="Good R.T."/>
            <person name="Han L.B."/>
            <person name="Han Y.C."/>
            <person name="Hatje K."/>
            <person name="Horne I."/>
            <person name="Huang Y.P."/>
            <person name="Hughes D.S."/>
            <person name="Jacquin-Joly E."/>
            <person name="James W."/>
            <person name="Jhangiani S."/>
            <person name="Kollmar M."/>
            <person name="Kuwar S.S."/>
            <person name="Li S."/>
            <person name="Liu N.Y."/>
            <person name="Maibeche M.T."/>
            <person name="Miller J.R."/>
            <person name="Montagne N."/>
            <person name="Perry T."/>
            <person name="Qu J."/>
            <person name="Song S.V."/>
            <person name="Sutton G.G."/>
            <person name="Vogel H."/>
            <person name="Walenz B.P."/>
            <person name="Xu W."/>
            <person name="Zhang H.J."/>
            <person name="Zou Z."/>
            <person name="Batterham P."/>
            <person name="Edwards O.R."/>
            <person name="Feyereisen R."/>
            <person name="Gibbs R.A."/>
            <person name="Heckel D.G."/>
            <person name="McGrath A."/>
            <person name="Robin C."/>
            <person name="Scherer S.E."/>
            <person name="Worley K.C."/>
            <person name="Wu Y.D."/>
        </authorList>
    </citation>
    <scope>NUCLEOTIDE SEQUENCE [LARGE SCALE GENOMIC DNA]</scope>
    <source>
        <strain evidence="1">Harm_GR_Male_#8</strain>
        <tissue evidence="1">Whole organism</tissue>
    </source>
</reference>
<evidence type="ECO:0000313" key="1">
    <source>
        <dbReference type="EMBL" id="PZC75992.1"/>
    </source>
</evidence>
<dbReference type="Proteomes" id="UP000249218">
    <property type="component" value="Unassembled WGS sequence"/>
</dbReference>
<protein>
    <submittedName>
        <fullName evidence="1">Uncharacterized protein</fullName>
    </submittedName>
</protein>
<proteinExistence type="predicted"/>
<dbReference type="EMBL" id="KZ149973">
    <property type="protein sequence ID" value="PZC75992.1"/>
    <property type="molecule type" value="Genomic_DNA"/>
</dbReference>
<gene>
    <name evidence="1" type="primary">HaOG205243</name>
    <name evidence="1" type="ORF">B5X24_HaOG205243</name>
</gene>
<evidence type="ECO:0000313" key="2">
    <source>
        <dbReference type="Proteomes" id="UP000249218"/>
    </source>
</evidence>
<sequence length="116" mass="12445">MIALHLIKGECEIVCVAPSSGRVPASDQLGRAARDAEPKSLIAALLPPLHATLRSRSGAAPALNHDLNPLTHYTGSLTPQCSYTSTLPYRLLTTVPLTIQMASDLSLYYSIYVIVD</sequence>
<dbReference type="AlphaFoldDB" id="A0A2W1BLN0"/>